<evidence type="ECO:0000256" key="3">
    <source>
        <dbReference type="ARBA" id="ARBA00022692"/>
    </source>
</evidence>
<accession>A0A1T4QGZ8</accession>
<dbReference type="Pfam" id="PF00884">
    <property type="entry name" value="Sulfatase"/>
    <property type="match status" value="1"/>
</dbReference>
<evidence type="ECO:0000256" key="1">
    <source>
        <dbReference type="ARBA" id="ARBA00004651"/>
    </source>
</evidence>
<dbReference type="CDD" id="cd16015">
    <property type="entry name" value="LTA_synthase"/>
    <property type="match status" value="1"/>
</dbReference>
<dbReference type="RefSeq" id="WP_078790657.1">
    <property type="nucleotide sequence ID" value="NZ_FUWR01000013.1"/>
</dbReference>
<dbReference type="SUPFAM" id="SSF53649">
    <property type="entry name" value="Alkaline phosphatase-like"/>
    <property type="match status" value="1"/>
</dbReference>
<dbReference type="InterPro" id="IPR000917">
    <property type="entry name" value="Sulfatase_N"/>
</dbReference>
<evidence type="ECO:0000256" key="2">
    <source>
        <dbReference type="ARBA" id="ARBA00022475"/>
    </source>
</evidence>
<evidence type="ECO:0000256" key="5">
    <source>
        <dbReference type="ARBA" id="ARBA00023136"/>
    </source>
</evidence>
<protein>
    <submittedName>
        <fullName evidence="8">Phosphoglycerol transferase MdoB</fullName>
    </submittedName>
</protein>
<keyword evidence="9" id="KW-1185">Reference proteome</keyword>
<feature type="transmembrane region" description="Helical" evidence="6">
    <location>
        <begin position="81"/>
        <end position="98"/>
    </location>
</feature>
<dbReference type="STRING" id="115783.SAMN02745119_02392"/>
<dbReference type="GO" id="GO:0005886">
    <property type="term" value="C:plasma membrane"/>
    <property type="evidence" value="ECO:0007669"/>
    <property type="project" value="UniProtKB-SubCell"/>
</dbReference>
<feature type="transmembrane region" description="Helical" evidence="6">
    <location>
        <begin position="47"/>
        <end position="69"/>
    </location>
</feature>
<dbReference type="GO" id="GO:0016740">
    <property type="term" value="F:transferase activity"/>
    <property type="evidence" value="ECO:0007669"/>
    <property type="project" value="UniProtKB-KW"/>
</dbReference>
<comment type="subcellular location">
    <subcellularLocation>
        <location evidence="1">Cell membrane</location>
        <topology evidence="1">Multi-pass membrane protein</topology>
    </subcellularLocation>
</comment>
<dbReference type="Proteomes" id="UP000190102">
    <property type="component" value="Unassembled WGS sequence"/>
</dbReference>
<dbReference type="PANTHER" id="PTHR47371">
    <property type="entry name" value="LIPOTEICHOIC ACID SYNTHASE"/>
    <property type="match status" value="1"/>
</dbReference>
<dbReference type="InterPro" id="IPR017850">
    <property type="entry name" value="Alkaline_phosphatase_core_sf"/>
</dbReference>
<evidence type="ECO:0000313" key="9">
    <source>
        <dbReference type="Proteomes" id="UP000190102"/>
    </source>
</evidence>
<feature type="transmembrane region" description="Helical" evidence="6">
    <location>
        <begin position="188"/>
        <end position="207"/>
    </location>
</feature>
<dbReference type="OrthoDB" id="5363296at2"/>
<dbReference type="Gene3D" id="3.40.720.10">
    <property type="entry name" value="Alkaline Phosphatase, subunit A"/>
    <property type="match status" value="1"/>
</dbReference>
<gene>
    <name evidence="8" type="ORF">SAMN02745119_02392</name>
</gene>
<sequence length="556" mass="62430">MPESNSNSRRSLRWLVFSSSTYYLYAFVASILAVLISLLIWNRNEALLINVGLPLACCLTLSFALEQLLTPRPVWPWQRPGAALILHSGLCLLLFSPLLLLLQRPWFCCISLLALQVLVVMISNAKYHSLQEPFIYQDFSYFVDAVRFPRLYLPFLGAGRALLAGAAICIAIYGGLVVEQPLSAVYSFRQISALALVLLAIGLLLMLSARFNRLQLALDPVRDLQQLGLFASLWGYYRAEQQPWQGAGLSSPGTAAETFVGPLPNLVVIQSESFFDPRRWYRGITPDLLRHYDDLKQSAASFGPLEVPAWGANTVRTEFAFLSGIANHQLGVHRFKPYRRVARQGLPTVVSCLKQQGYRTVCLHPYSATFYDRATVFPLLGFDEFIDISRFSADDYQGQYVGDLAVARELCAELAKHDGPGTQPLFVFVITMENHGPLHLEQARPEDGQRLVSQTLPDGSDDLIVYLRHLEQADQMLGKVQDTLAAMQREAWLCLYGDHLPIMPQVYRQMGEPDGRVDYLVWSNHKQLDGAGMQPLAVEQLAQELLQKAELMQRLV</sequence>
<evidence type="ECO:0000256" key="6">
    <source>
        <dbReference type="SAM" id="Phobius"/>
    </source>
</evidence>
<feature type="transmembrane region" description="Helical" evidence="6">
    <location>
        <begin position="21"/>
        <end position="41"/>
    </location>
</feature>
<keyword evidence="2" id="KW-1003">Cell membrane</keyword>
<feature type="domain" description="Sulfatase N-terminal" evidence="7">
    <location>
        <begin position="264"/>
        <end position="543"/>
    </location>
</feature>
<keyword evidence="5 6" id="KW-0472">Membrane</keyword>
<dbReference type="PANTHER" id="PTHR47371:SF3">
    <property type="entry name" value="PHOSPHOGLYCEROL TRANSFERASE I"/>
    <property type="match status" value="1"/>
</dbReference>
<dbReference type="InterPro" id="IPR050448">
    <property type="entry name" value="OpgB/LTA_synthase_biosynth"/>
</dbReference>
<organism evidence="8 9">
    <name type="scientific">Trichlorobacter thiogenes</name>
    <dbReference type="NCBI Taxonomy" id="115783"/>
    <lineage>
        <taxon>Bacteria</taxon>
        <taxon>Pseudomonadati</taxon>
        <taxon>Thermodesulfobacteriota</taxon>
        <taxon>Desulfuromonadia</taxon>
        <taxon>Geobacterales</taxon>
        <taxon>Geobacteraceae</taxon>
        <taxon>Trichlorobacter</taxon>
    </lineage>
</organism>
<keyword evidence="3 6" id="KW-0812">Transmembrane</keyword>
<feature type="transmembrane region" description="Helical" evidence="6">
    <location>
        <begin position="104"/>
        <end position="122"/>
    </location>
</feature>
<name>A0A1T4QGZ8_9BACT</name>
<keyword evidence="8" id="KW-0808">Transferase</keyword>
<evidence type="ECO:0000259" key="7">
    <source>
        <dbReference type="Pfam" id="PF00884"/>
    </source>
</evidence>
<evidence type="ECO:0000313" key="8">
    <source>
        <dbReference type="EMBL" id="SKA02761.1"/>
    </source>
</evidence>
<keyword evidence="4 6" id="KW-1133">Transmembrane helix</keyword>
<dbReference type="EMBL" id="FUWR01000013">
    <property type="protein sequence ID" value="SKA02761.1"/>
    <property type="molecule type" value="Genomic_DNA"/>
</dbReference>
<proteinExistence type="predicted"/>
<feature type="transmembrane region" description="Helical" evidence="6">
    <location>
        <begin position="151"/>
        <end position="176"/>
    </location>
</feature>
<evidence type="ECO:0000256" key="4">
    <source>
        <dbReference type="ARBA" id="ARBA00022989"/>
    </source>
</evidence>
<dbReference type="AlphaFoldDB" id="A0A1T4QGZ8"/>
<reference evidence="9" key="1">
    <citation type="submission" date="2017-02" db="EMBL/GenBank/DDBJ databases">
        <authorList>
            <person name="Varghese N."/>
            <person name="Submissions S."/>
        </authorList>
    </citation>
    <scope>NUCLEOTIDE SEQUENCE [LARGE SCALE GENOMIC DNA]</scope>
    <source>
        <strain evidence="9">ATCC BAA-34</strain>
    </source>
</reference>